<evidence type="ECO:0008006" key="4">
    <source>
        <dbReference type="Google" id="ProtNLM"/>
    </source>
</evidence>
<proteinExistence type="predicted"/>
<organism evidence="2 3">
    <name type="scientific">Molorchus minor</name>
    <dbReference type="NCBI Taxonomy" id="1323400"/>
    <lineage>
        <taxon>Eukaryota</taxon>
        <taxon>Metazoa</taxon>
        <taxon>Ecdysozoa</taxon>
        <taxon>Arthropoda</taxon>
        <taxon>Hexapoda</taxon>
        <taxon>Insecta</taxon>
        <taxon>Pterygota</taxon>
        <taxon>Neoptera</taxon>
        <taxon>Endopterygota</taxon>
        <taxon>Coleoptera</taxon>
        <taxon>Polyphaga</taxon>
        <taxon>Cucujiformia</taxon>
        <taxon>Chrysomeloidea</taxon>
        <taxon>Cerambycidae</taxon>
        <taxon>Lamiinae</taxon>
        <taxon>Monochamini</taxon>
        <taxon>Molorchus</taxon>
    </lineage>
</organism>
<name>A0ABQ9J7P6_9CUCU</name>
<dbReference type="Proteomes" id="UP001162164">
    <property type="component" value="Unassembled WGS sequence"/>
</dbReference>
<comment type="caution">
    <text evidence="2">The sequence shown here is derived from an EMBL/GenBank/DDBJ whole genome shotgun (WGS) entry which is preliminary data.</text>
</comment>
<evidence type="ECO:0000313" key="3">
    <source>
        <dbReference type="Proteomes" id="UP001162164"/>
    </source>
</evidence>
<sequence>SQSITCGIWFFQGLDARGATAQQQLSVVTTVWGVTTSTQSGPHGGGYTGGPTPAPPGNPGYGSGLGKVQQSSYQSGYRQNVPPGPTPRGLADNQATLELGNIPEEDVDEQQLRLEEEKLIELVSYS</sequence>
<evidence type="ECO:0000313" key="2">
    <source>
        <dbReference type="EMBL" id="KAJ8973659.1"/>
    </source>
</evidence>
<protein>
    <recommendedName>
        <fullName evidence="4">Bindin</fullName>
    </recommendedName>
</protein>
<evidence type="ECO:0000256" key="1">
    <source>
        <dbReference type="SAM" id="MobiDB-lite"/>
    </source>
</evidence>
<feature type="region of interest" description="Disordered" evidence="1">
    <location>
        <begin position="36"/>
        <end position="92"/>
    </location>
</feature>
<keyword evidence="3" id="KW-1185">Reference proteome</keyword>
<feature type="non-terminal residue" evidence="2">
    <location>
        <position position="1"/>
    </location>
</feature>
<dbReference type="EMBL" id="JAPWTJ010001137">
    <property type="protein sequence ID" value="KAJ8973659.1"/>
    <property type="molecule type" value="Genomic_DNA"/>
</dbReference>
<accession>A0ABQ9J7P6</accession>
<reference evidence="2" key="1">
    <citation type="journal article" date="2023" name="Insect Mol. Biol.">
        <title>Genome sequencing provides insights into the evolution of gene families encoding plant cell wall-degrading enzymes in longhorned beetles.</title>
        <authorList>
            <person name="Shin N.R."/>
            <person name="Okamura Y."/>
            <person name="Kirsch R."/>
            <person name="Pauchet Y."/>
        </authorList>
    </citation>
    <scope>NUCLEOTIDE SEQUENCE</scope>
    <source>
        <strain evidence="2">MMC_N1</strain>
    </source>
</reference>
<feature type="compositionally biased region" description="Polar residues" evidence="1">
    <location>
        <begin position="68"/>
        <end position="78"/>
    </location>
</feature>
<gene>
    <name evidence="2" type="ORF">NQ317_011951</name>
</gene>